<dbReference type="InterPro" id="IPR011044">
    <property type="entry name" value="Quino_amine_DH_bsu"/>
</dbReference>
<dbReference type="Pfam" id="PF00643">
    <property type="entry name" value="zf-B_box"/>
    <property type="match status" value="1"/>
</dbReference>
<dbReference type="SUPFAM" id="SSF57845">
    <property type="entry name" value="B-box zinc-binding domain"/>
    <property type="match status" value="1"/>
</dbReference>
<comment type="caution">
    <text evidence="2">The sequence shown here is derived from an EMBL/GenBank/DDBJ whole genome shotgun (WGS) entry which is preliminary data.</text>
</comment>
<dbReference type="PANTHER" id="PTHR25462:SF296">
    <property type="entry name" value="MEIOTIC P26, ISOFORM F"/>
    <property type="match status" value="1"/>
</dbReference>
<evidence type="ECO:0000313" key="2">
    <source>
        <dbReference type="EMBL" id="KAH3768808.1"/>
    </source>
</evidence>
<dbReference type="InterPro" id="IPR047153">
    <property type="entry name" value="TRIM45/56/19-like"/>
</dbReference>
<dbReference type="GO" id="GO:0008270">
    <property type="term" value="F:zinc ion binding"/>
    <property type="evidence" value="ECO:0007669"/>
    <property type="project" value="InterPro"/>
</dbReference>
<name>A0A9D4DX41_DREPO</name>
<dbReference type="SUPFAM" id="SSF50969">
    <property type="entry name" value="YVTN repeat-like/Quinoprotein amine dehydrogenase"/>
    <property type="match status" value="1"/>
</dbReference>
<dbReference type="InterPro" id="IPR000315">
    <property type="entry name" value="Znf_B-box"/>
</dbReference>
<dbReference type="PANTHER" id="PTHR25462">
    <property type="entry name" value="BONUS, ISOFORM C-RELATED"/>
    <property type="match status" value="1"/>
</dbReference>
<reference evidence="2" key="1">
    <citation type="journal article" date="2019" name="bioRxiv">
        <title>The Genome of the Zebra Mussel, Dreissena polymorpha: A Resource for Invasive Species Research.</title>
        <authorList>
            <person name="McCartney M.A."/>
            <person name="Auch B."/>
            <person name="Kono T."/>
            <person name="Mallez S."/>
            <person name="Zhang Y."/>
            <person name="Obille A."/>
            <person name="Becker A."/>
            <person name="Abrahante J.E."/>
            <person name="Garbe J."/>
            <person name="Badalamenti J.P."/>
            <person name="Herman A."/>
            <person name="Mangelson H."/>
            <person name="Liachko I."/>
            <person name="Sullivan S."/>
            <person name="Sone E.D."/>
            <person name="Koren S."/>
            <person name="Silverstein K.A.T."/>
            <person name="Beckman K.B."/>
            <person name="Gohl D.M."/>
        </authorList>
    </citation>
    <scope>NUCLEOTIDE SEQUENCE</scope>
    <source>
        <strain evidence="2">Duluth1</strain>
        <tissue evidence="2">Whole animal</tissue>
    </source>
</reference>
<dbReference type="AlphaFoldDB" id="A0A9D4DX41"/>
<dbReference type="Proteomes" id="UP000828390">
    <property type="component" value="Unassembled WGS sequence"/>
</dbReference>
<reference evidence="2" key="2">
    <citation type="submission" date="2020-11" db="EMBL/GenBank/DDBJ databases">
        <authorList>
            <person name="McCartney M.A."/>
            <person name="Auch B."/>
            <person name="Kono T."/>
            <person name="Mallez S."/>
            <person name="Becker A."/>
            <person name="Gohl D.M."/>
            <person name="Silverstein K.A.T."/>
            <person name="Koren S."/>
            <person name="Bechman K.B."/>
            <person name="Herman A."/>
            <person name="Abrahante J.E."/>
            <person name="Garbe J."/>
        </authorList>
    </citation>
    <scope>NUCLEOTIDE SEQUENCE</scope>
    <source>
        <strain evidence="2">Duluth1</strain>
        <tissue evidence="2">Whole animal</tissue>
    </source>
</reference>
<organism evidence="2 3">
    <name type="scientific">Dreissena polymorpha</name>
    <name type="common">Zebra mussel</name>
    <name type="synonym">Mytilus polymorpha</name>
    <dbReference type="NCBI Taxonomy" id="45954"/>
    <lineage>
        <taxon>Eukaryota</taxon>
        <taxon>Metazoa</taxon>
        <taxon>Spiralia</taxon>
        <taxon>Lophotrochozoa</taxon>
        <taxon>Mollusca</taxon>
        <taxon>Bivalvia</taxon>
        <taxon>Autobranchia</taxon>
        <taxon>Heteroconchia</taxon>
        <taxon>Euheterodonta</taxon>
        <taxon>Imparidentia</taxon>
        <taxon>Neoheterodontei</taxon>
        <taxon>Myida</taxon>
        <taxon>Dreissenoidea</taxon>
        <taxon>Dreissenidae</taxon>
        <taxon>Dreissena</taxon>
    </lineage>
</organism>
<evidence type="ECO:0000259" key="1">
    <source>
        <dbReference type="Pfam" id="PF00643"/>
    </source>
</evidence>
<dbReference type="OrthoDB" id="6128662at2759"/>
<dbReference type="Gene3D" id="3.30.160.60">
    <property type="entry name" value="Classic Zinc Finger"/>
    <property type="match status" value="1"/>
</dbReference>
<gene>
    <name evidence="2" type="ORF">DPMN_170024</name>
</gene>
<proteinExistence type="predicted"/>
<dbReference type="EMBL" id="JAIWYP010000009">
    <property type="protein sequence ID" value="KAH3768808.1"/>
    <property type="molecule type" value="Genomic_DNA"/>
</dbReference>
<protein>
    <recommendedName>
        <fullName evidence="1">B box-type domain-containing protein</fullName>
    </recommendedName>
</protein>
<feature type="domain" description="B box-type" evidence="1">
    <location>
        <begin position="71"/>
        <end position="103"/>
    </location>
</feature>
<sequence>MAEIQDCSNHVCDPCSFDGKSEAPQHFCVNCLEYFCSTCAKDHRKFRQSRDHMILDTLPTDDTIYEKLQTLSRCPIHPQVEIESYCKEHSSIICQYCIKDKHKMCGDIVDLAVFQNEHVGITQTLEEIRQKTELLRTEKDKESARFHTINTSIKQGICSYVQQIRDVADGVEKCLNEQHASLVSLLFDEWNQYEQNLTSTEIRLREYEHLSKIIGECGKSNDMRVLVWKICNLKIHSDVPDDLKSVVSKHIKLNTPSNACALLKALEKCTVVLASMAEIAMETGSDDVTSYEESTSVNPGFVGDCQISKFEKEVQVNEDMFEAQSKSHDIPLHISKFDKDVQVDESMFELQSKSHEIPFKISKFDKDVQVDESMFESQSRSHDVPLMEMKILPKIDKIKLQTDYGDECECNVVASDVLGDGRIIVLDQTNNEVKIFSVDLQLLSYMTVDDMPLDMCILEESQNGNFMIAICFETSSALNIFAYDGAFRETNTVDVENVEYILGIAMYRKHIVAITRSSESYSRYLNYTIQLIDPSTGHVCYAFDEFLKITDGKRIKLPEEDIRIHACQSTMKIILSCSSTVFVFNIEDGNCVDKTSHGVALCVWFYKYQGAATLGTVMDVKTDSQGNVYVCDLERKWGGIHQVSACSFKENKLLINNCKDVSSLAIDENRKRIIVCFRCGNRIRVYYYIT</sequence>
<accession>A0A9D4DX41</accession>
<keyword evidence="3" id="KW-1185">Reference proteome</keyword>
<evidence type="ECO:0000313" key="3">
    <source>
        <dbReference type="Proteomes" id="UP000828390"/>
    </source>
</evidence>
<dbReference type="GO" id="GO:0061630">
    <property type="term" value="F:ubiquitin protein ligase activity"/>
    <property type="evidence" value="ECO:0007669"/>
    <property type="project" value="TreeGrafter"/>
</dbReference>